<dbReference type="SMART" id="SM00507">
    <property type="entry name" value="HNHc"/>
    <property type="match status" value="1"/>
</dbReference>
<dbReference type="GO" id="GO:0003676">
    <property type="term" value="F:nucleic acid binding"/>
    <property type="evidence" value="ECO:0007669"/>
    <property type="project" value="InterPro"/>
</dbReference>
<dbReference type="PANTHER" id="PTHR41286:SF1">
    <property type="entry name" value="HNH NUCLEASE YAJD-RELATED"/>
    <property type="match status" value="1"/>
</dbReference>
<keyword evidence="6" id="KW-0255">Endonuclease</keyword>
<dbReference type="Gene3D" id="1.10.30.50">
    <property type="match status" value="1"/>
</dbReference>
<comment type="similarity">
    <text evidence="3">Belongs to the HNH nuclease family.</text>
</comment>
<evidence type="ECO:0000256" key="3">
    <source>
        <dbReference type="ARBA" id="ARBA00038412"/>
    </source>
</evidence>
<dbReference type="EMBL" id="OFSM01000009">
    <property type="protein sequence ID" value="SOY29234.1"/>
    <property type="molecule type" value="Genomic_DNA"/>
</dbReference>
<dbReference type="CDD" id="cd00085">
    <property type="entry name" value="HNHc"/>
    <property type="match status" value="1"/>
</dbReference>
<proteinExistence type="inferred from homology"/>
<gene>
    <name evidence="6" type="ORF">AMURIS_01949</name>
</gene>
<sequence length="117" mass="13696">MPRKPMKPCRHPGCPKLTDGMYCTDHAKLHASDRASASVRGYDGRWEKARKRFLKAHPLCVKCMEQGRLVKATVVDHIIPHRGDAKLFWDESNWQSLCKSCHDHKTMTEDRYQEFHY</sequence>
<accession>A0A2K4ZFK0</accession>
<dbReference type="RefSeq" id="WP_103239352.1">
    <property type="nucleotide sequence ID" value="NZ_JANJZD010000009.1"/>
</dbReference>
<dbReference type="GO" id="GO:0016787">
    <property type="term" value="F:hydrolase activity"/>
    <property type="evidence" value="ECO:0007669"/>
    <property type="project" value="UniProtKB-KW"/>
</dbReference>
<evidence type="ECO:0000256" key="2">
    <source>
        <dbReference type="ARBA" id="ARBA00022801"/>
    </source>
</evidence>
<dbReference type="GO" id="GO:0008270">
    <property type="term" value="F:zinc ion binding"/>
    <property type="evidence" value="ECO:0007669"/>
    <property type="project" value="InterPro"/>
</dbReference>
<evidence type="ECO:0000256" key="1">
    <source>
        <dbReference type="ARBA" id="ARBA00022722"/>
    </source>
</evidence>
<dbReference type="GO" id="GO:0005829">
    <property type="term" value="C:cytosol"/>
    <property type="evidence" value="ECO:0007669"/>
    <property type="project" value="TreeGrafter"/>
</dbReference>
<feature type="domain" description="HNH nuclease" evidence="5">
    <location>
        <begin position="48"/>
        <end position="103"/>
    </location>
</feature>
<protein>
    <recommendedName>
        <fullName evidence="4">Putative HNH nuclease YajD</fullName>
    </recommendedName>
</protein>
<dbReference type="PANTHER" id="PTHR41286">
    <property type="entry name" value="HNH NUCLEASE YAJD-RELATED"/>
    <property type="match status" value="1"/>
</dbReference>
<keyword evidence="2" id="KW-0378">Hydrolase</keyword>
<keyword evidence="7" id="KW-1185">Reference proteome</keyword>
<evidence type="ECO:0000313" key="7">
    <source>
        <dbReference type="Proteomes" id="UP000236311"/>
    </source>
</evidence>
<dbReference type="AlphaFoldDB" id="A0A2K4ZFK0"/>
<dbReference type="OrthoDB" id="9779761at2"/>
<evidence type="ECO:0000256" key="4">
    <source>
        <dbReference type="ARBA" id="ARBA00040194"/>
    </source>
</evidence>
<reference evidence="6 7" key="1">
    <citation type="submission" date="2018-01" db="EMBL/GenBank/DDBJ databases">
        <authorList>
            <person name="Gaut B.S."/>
            <person name="Morton B.R."/>
            <person name="Clegg M.T."/>
            <person name="Duvall M.R."/>
        </authorList>
    </citation>
    <scope>NUCLEOTIDE SEQUENCE [LARGE SCALE GENOMIC DNA]</scope>
    <source>
        <strain evidence="6">GP69</strain>
    </source>
</reference>
<name>A0A2K4ZFK0_9FIRM</name>
<dbReference type="InterPro" id="IPR002711">
    <property type="entry name" value="HNH"/>
</dbReference>
<keyword evidence="1" id="KW-0540">Nuclease</keyword>
<evidence type="ECO:0000259" key="5">
    <source>
        <dbReference type="SMART" id="SM00507"/>
    </source>
</evidence>
<organism evidence="6 7">
    <name type="scientific">Acetatifactor muris</name>
    <dbReference type="NCBI Taxonomy" id="879566"/>
    <lineage>
        <taxon>Bacteria</taxon>
        <taxon>Bacillati</taxon>
        <taxon>Bacillota</taxon>
        <taxon>Clostridia</taxon>
        <taxon>Lachnospirales</taxon>
        <taxon>Lachnospiraceae</taxon>
        <taxon>Acetatifactor</taxon>
    </lineage>
</organism>
<dbReference type="InterPro" id="IPR003615">
    <property type="entry name" value="HNH_nuc"/>
</dbReference>
<dbReference type="GO" id="GO:0004519">
    <property type="term" value="F:endonuclease activity"/>
    <property type="evidence" value="ECO:0007669"/>
    <property type="project" value="UniProtKB-KW"/>
</dbReference>
<evidence type="ECO:0000313" key="6">
    <source>
        <dbReference type="EMBL" id="SOY29234.1"/>
    </source>
</evidence>
<dbReference type="Pfam" id="PF01844">
    <property type="entry name" value="HNH"/>
    <property type="match status" value="1"/>
</dbReference>
<dbReference type="Proteomes" id="UP000236311">
    <property type="component" value="Unassembled WGS sequence"/>
</dbReference>